<organism evidence="2 3">
    <name type="scientific">Actinomyces radicidentis</name>
    <dbReference type="NCBI Taxonomy" id="111015"/>
    <lineage>
        <taxon>Bacteria</taxon>
        <taxon>Bacillati</taxon>
        <taxon>Actinomycetota</taxon>
        <taxon>Actinomycetes</taxon>
        <taxon>Actinomycetales</taxon>
        <taxon>Actinomycetaceae</taxon>
        <taxon>Actinomyces</taxon>
    </lineage>
</organism>
<reference evidence="3" key="1">
    <citation type="submission" date="2016-02" db="EMBL/GenBank/DDBJ databases">
        <authorList>
            <person name="Holder M.E."/>
            <person name="Ajami N.J."/>
            <person name="Petrosino J.F."/>
        </authorList>
    </citation>
    <scope>NUCLEOTIDE SEQUENCE [LARGE SCALE GENOMIC DNA]</scope>
    <source>
        <strain evidence="3">CCUG 36733</strain>
    </source>
</reference>
<evidence type="ECO:0000313" key="2">
    <source>
        <dbReference type="EMBL" id="AMD87895.1"/>
    </source>
</evidence>
<dbReference type="InterPro" id="IPR045063">
    <property type="entry name" value="Dynamin_N"/>
</dbReference>
<dbReference type="CDD" id="cd00882">
    <property type="entry name" value="Ras_like_GTPase"/>
    <property type="match status" value="1"/>
</dbReference>
<proteinExistence type="predicted"/>
<protein>
    <submittedName>
        <fullName evidence="2">ATP/GTP-binding protein</fullName>
    </submittedName>
</protein>
<dbReference type="AlphaFoldDB" id="A0A0X8JFH6"/>
<dbReference type="Pfam" id="PF00350">
    <property type="entry name" value="Dynamin_N"/>
    <property type="match status" value="1"/>
</dbReference>
<gene>
    <name evidence="2" type="ORF">AXF14_10285</name>
</gene>
<keyword evidence="3" id="KW-1185">Reference proteome</keyword>
<sequence length="565" mass="58975">MRDALAGLALPYALPGTATARSRADLVRDQLGDYVLPRLASLEAPLLAVVGGSTGAGKSTLVSSLVRRHVTASSAIRPTTRRPLLLHAPGDGPWFEGDRVLGSLARVRVAEDAAPTPPTASTPRELEVRTCSALPEGLALLDAPDVDSVVEENRDLAATLLAGADLWVFVTTAARYADAVPWALLRQAAERDVVIAVVLDRVPEGAGTDVENDLRRRLSDAGLADAPVFSVPETRLDAEGLLPDGVVAPLRTWLTGLAEDAAARAAVARRTLAGALGAALAETTALAGELDAQTTEHDDLAGAASAAHAEALARVQEATEDGSMLRGEVLARWQELVGTGELLRGLESQVGRLRDRLGAALRGRPAPAAKVEEAIESSLASLVVAEAQRAALETERAWRRAGTAPYQLTAALAALPSDAELAQRAAALVRDWQGDVLEMVRAEGGDKRLTARVLSLGVNGVGVALMIIVFAHTGGLSGGEVGIAGGTAVIAQRLLEAVFGDQAMRTMAQRAHDDLIDRARALLDADRAAFTGALAQPEPTGDELRRDVERARTAVGALLDGRSAR</sequence>
<dbReference type="STRING" id="111015.AXF14_10285"/>
<feature type="domain" description="Dynamin N-terminal" evidence="1">
    <location>
        <begin position="49"/>
        <end position="179"/>
    </location>
</feature>
<dbReference type="SUPFAM" id="SSF52540">
    <property type="entry name" value="P-loop containing nucleoside triphosphate hydrolases"/>
    <property type="match status" value="1"/>
</dbReference>
<dbReference type="InterPro" id="IPR027417">
    <property type="entry name" value="P-loop_NTPase"/>
</dbReference>
<dbReference type="OrthoDB" id="207675at2"/>
<dbReference type="Gene3D" id="3.40.50.300">
    <property type="entry name" value="P-loop containing nucleotide triphosphate hydrolases"/>
    <property type="match status" value="1"/>
</dbReference>
<evidence type="ECO:0000313" key="3">
    <source>
        <dbReference type="Proteomes" id="UP000065220"/>
    </source>
</evidence>
<accession>A0A0X8JFH6</accession>
<name>A0A0X8JFH6_ACTRD</name>
<dbReference type="EMBL" id="CP014228">
    <property type="protein sequence ID" value="AMD87895.1"/>
    <property type="molecule type" value="Genomic_DNA"/>
</dbReference>
<evidence type="ECO:0000259" key="1">
    <source>
        <dbReference type="Pfam" id="PF00350"/>
    </source>
</evidence>
<dbReference type="KEGG" id="ard:AXF14_10285"/>
<dbReference type="Proteomes" id="UP000065220">
    <property type="component" value="Chromosome"/>
</dbReference>